<dbReference type="PANTHER" id="PTHR47959:SF3">
    <property type="entry name" value="ATP-DEPENDENT RNA HELICASE SRMB"/>
    <property type="match status" value="1"/>
</dbReference>
<evidence type="ECO:0000256" key="1">
    <source>
        <dbReference type="ARBA" id="ARBA00022741"/>
    </source>
</evidence>
<comment type="caution">
    <text evidence="6">The sequence shown here is derived from an EMBL/GenBank/DDBJ whole genome shotgun (WGS) entry which is preliminary data.</text>
</comment>
<keyword evidence="4" id="KW-0067">ATP-binding</keyword>
<organism evidence="6 7">
    <name type="scientific">Vibrio variabilis</name>
    <dbReference type="NCBI Taxonomy" id="990271"/>
    <lineage>
        <taxon>Bacteria</taxon>
        <taxon>Pseudomonadati</taxon>
        <taxon>Pseudomonadota</taxon>
        <taxon>Gammaproteobacteria</taxon>
        <taxon>Vibrionales</taxon>
        <taxon>Vibrionaceae</taxon>
        <taxon>Vibrio</taxon>
    </lineage>
</organism>
<name>A0ABQ0J7R9_9VIBR</name>
<evidence type="ECO:0000256" key="2">
    <source>
        <dbReference type="ARBA" id="ARBA00022801"/>
    </source>
</evidence>
<evidence type="ECO:0000256" key="4">
    <source>
        <dbReference type="ARBA" id="ARBA00022840"/>
    </source>
</evidence>
<dbReference type="InterPro" id="IPR014001">
    <property type="entry name" value="Helicase_ATP-bd"/>
</dbReference>
<protein>
    <submittedName>
        <fullName evidence="6">ATP-dependent RNA helicase SrmB</fullName>
    </submittedName>
</protein>
<dbReference type="InterPro" id="IPR027417">
    <property type="entry name" value="P-loop_NTPase"/>
</dbReference>
<reference evidence="7" key="2">
    <citation type="submission" date="2014-09" db="EMBL/GenBank/DDBJ databases">
        <authorList>
            <consortium name="NBRP consortium"/>
            <person name="Sawabe T."/>
            <person name="Meirelles P."/>
            <person name="Nakanishi M."/>
            <person name="Sayaka M."/>
            <person name="Hattori M."/>
            <person name="Ohkuma M."/>
        </authorList>
    </citation>
    <scope>NUCLEOTIDE SEQUENCE [LARGE SCALE GENOMIC DNA]</scope>
    <source>
        <strain evidence="7">JCM 19239</strain>
    </source>
</reference>
<evidence type="ECO:0000313" key="7">
    <source>
        <dbReference type="Proteomes" id="UP000029223"/>
    </source>
</evidence>
<dbReference type="GO" id="GO:0004386">
    <property type="term" value="F:helicase activity"/>
    <property type="evidence" value="ECO:0007669"/>
    <property type="project" value="UniProtKB-KW"/>
</dbReference>
<proteinExistence type="predicted"/>
<dbReference type="PROSITE" id="PS51192">
    <property type="entry name" value="HELICASE_ATP_BIND_1"/>
    <property type="match status" value="1"/>
</dbReference>
<keyword evidence="2" id="KW-0378">Hydrolase</keyword>
<keyword evidence="3 6" id="KW-0347">Helicase</keyword>
<reference evidence="7" key="1">
    <citation type="submission" date="2014-09" db="EMBL/GenBank/DDBJ databases">
        <title>Vibrio variabilis JCM 19239. (C206) whole genome shotgun sequence.</title>
        <authorList>
            <person name="Sawabe T."/>
            <person name="Meirelles P."/>
            <person name="Nakanishi M."/>
            <person name="Sayaka M."/>
            <person name="Hattori M."/>
            <person name="Ohkuma M."/>
        </authorList>
    </citation>
    <scope>NUCLEOTIDE SEQUENCE [LARGE SCALE GENOMIC DNA]</scope>
    <source>
        <strain evidence="7">JCM 19239</strain>
    </source>
</reference>
<sequence length="101" mass="11402">MQVAEQAKALAKYTRLKVATITGGVTYDSHASTLAETQDIVVATPGRLMEYIEAERFDCRAIEWLVLDEADRMLDLALAQRLIDYQQNVAGVNKHCFSQRR</sequence>
<evidence type="ECO:0000313" key="6">
    <source>
        <dbReference type="EMBL" id="GAL24811.1"/>
    </source>
</evidence>
<dbReference type="InterPro" id="IPR050079">
    <property type="entry name" value="DEAD_box_RNA_helicase"/>
</dbReference>
<dbReference type="InterPro" id="IPR011545">
    <property type="entry name" value="DEAD/DEAH_box_helicase_dom"/>
</dbReference>
<evidence type="ECO:0000259" key="5">
    <source>
        <dbReference type="PROSITE" id="PS51192"/>
    </source>
</evidence>
<dbReference type="EMBL" id="BBMS01000006">
    <property type="protein sequence ID" value="GAL24811.1"/>
    <property type="molecule type" value="Genomic_DNA"/>
</dbReference>
<dbReference type="InterPro" id="IPR000629">
    <property type="entry name" value="RNA-helicase_DEAD-box_CS"/>
</dbReference>
<dbReference type="PROSITE" id="PS00039">
    <property type="entry name" value="DEAD_ATP_HELICASE"/>
    <property type="match status" value="1"/>
</dbReference>
<dbReference type="Proteomes" id="UP000029223">
    <property type="component" value="Unassembled WGS sequence"/>
</dbReference>
<keyword evidence="7" id="KW-1185">Reference proteome</keyword>
<evidence type="ECO:0000256" key="3">
    <source>
        <dbReference type="ARBA" id="ARBA00022806"/>
    </source>
</evidence>
<accession>A0ABQ0J7R9</accession>
<dbReference type="Pfam" id="PF00270">
    <property type="entry name" value="DEAD"/>
    <property type="match status" value="1"/>
</dbReference>
<dbReference type="PANTHER" id="PTHR47959">
    <property type="entry name" value="ATP-DEPENDENT RNA HELICASE RHLE-RELATED"/>
    <property type="match status" value="1"/>
</dbReference>
<gene>
    <name evidence="6" type="ORF">JCM19239_4536</name>
</gene>
<feature type="domain" description="Helicase ATP-binding" evidence="5">
    <location>
        <begin position="1"/>
        <end position="83"/>
    </location>
</feature>
<keyword evidence="1" id="KW-0547">Nucleotide-binding</keyword>
<dbReference type="SUPFAM" id="SSF52540">
    <property type="entry name" value="P-loop containing nucleoside triphosphate hydrolases"/>
    <property type="match status" value="1"/>
</dbReference>
<dbReference type="Gene3D" id="3.40.50.300">
    <property type="entry name" value="P-loop containing nucleotide triphosphate hydrolases"/>
    <property type="match status" value="1"/>
</dbReference>